<dbReference type="PANTHER" id="PTHR39321">
    <property type="entry name" value="NICOTINATE-NUCLEOTIDE ADENYLYLTRANSFERASE-RELATED"/>
    <property type="match status" value="1"/>
</dbReference>
<evidence type="ECO:0000259" key="12">
    <source>
        <dbReference type="Pfam" id="PF01467"/>
    </source>
</evidence>
<comment type="caution">
    <text evidence="13">The sequence shown here is derived from an EMBL/GenBank/DDBJ whole genome shotgun (WGS) entry which is preliminary data.</text>
</comment>
<dbReference type="EC" id="2.7.7.18" evidence="11"/>
<keyword evidence="9 11" id="KW-0520">NAD</keyword>
<evidence type="ECO:0000256" key="5">
    <source>
        <dbReference type="ARBA" id="ARBA00022679"/>
    </source>
</evidence>
<dbReference type="NCBIfam" id="TIGR00482">
    <property type="entry name" value="nicotinate (nicotinamide) nucleotide adenylyltransferase"/>
    <property type="match status" value="1"/>
</dbReference>
<dbReference type="NCBIfam" id="TIGR00125">
    <property type="entry name" value="cyt_tran_rel"/>
    <property type="match status" value="1"/>
</dbReference>
<keyword evidence="6 11" id="KW-0548">Nucleotidyltransferase</keyword>
<accession>A0ABV1M6U1</accession>
<keyword evidence="7 11" id="KW-0547">Nucleotide-binding</keyword>
<organism evidence="13 14">
    <name type="scientific">Vogesella oryzagri</name>
    <dbReference type="NCBI Taxonomy" id="3160864"/>
    <lineage>
        <taxon>Bacteria</taxon>
        <taxon>Pseudomonadati</taxon>
        <taxon>Pseudomonadota</taxon>
        <taxon>Betaproteobacteria</taxon>
        <taxon>Neisseriales</taxon>
        <taxon>Chromobacteriaceae</taxon>
        <taxon>Vogesella</taxon>
    </lineage>
</organism>
<proteinExistence type="inferred from homology"/>
<comment type="similarity">
    <text evidence="3 11">Belongs to the NadD family.</text>
</comment>
<dbReference type="InterPro" id="IPR014729">
    <property type="entry name" value="Rossmann-like_a/b/a_fold"/>
</dbReference>
<evidence type="ECO:0000256" key="6">
    <source>
        <dbReference type="ARBA" id="ARBA00022695"/>
    </source>
</evidence>
<evidence type="ECO:0000256" key="7">
    <source>
        <dbReference type="ARBA" id="ARBA00022741"/>
    </source>
</evidence>
<evidence type="ECO:0000256" key="9">
    <source>
        <dbReference type="ARBA" id="ARBA00023027"/>
    </source>
</evidence>
<evidence type="ECO:0000256" key="4">
    <source>
        <dbReference type="ARBA" id="ARBA00022642"/>
    </source>
</evidence>
<dbReference type="RefSeq" id="WP_349587916.1">
    <property type="nucleotide sequence ID" value="NZ_JBEFLD010000005.1"/>
</dbReference>
<keyword evidence="8 11" id="KW-0067">ATP-binding</keyword>
<dbReference type="CDD" id="cd02165">
    <property type="entry name" value="NMNAT"/>
    <property type="match status" value="1"/>
</dbReference>
<dbReference type="InterPro" id="IPR004821">
    <property type="entry name" value="Cyt_trans-like"/>
</dbReference>
<dbReference type="HAMAP" id="MF_00244">
    <property type="entry name" value="NaMN_adenylyltr"/>
    <property type="match status" value="1"/>
</dbReference>
<protein>
    <recommendedName>
        <fullName evidence="11">Probable nicotinate-nucleotide adenylyltransferase</fullName>
        <ecNumber evidence="11">2.7.7.18</ecNumber>
    </recommendedName>
    <alternativeName>
        <fullName evidence="11">Deamido-NAD(+) diphosphorylase</fullName>
    </alternativeName>
    <alternativeName>
        <fullName evidence="11">Deamido-NAD(+) pyrophosphorylase</fullName>
    </alternativeName>
    <alternativeName>
        <fullName evidence="11">Nicotinate mononucleotide adenylyltransferase</fullName>
        <shortName evidence="11">NaMN adenylyltransferase</shortName>
    </alternativeName>
</protein>
<dbReference type="GO" id="GO:0004515">
    <property type="term" value="F:nicotinate-nucleotide adenylyltransferase activity"/>
    <property type="evidence" value="ECO:0007669"/>
    <property type="project" value="UniProtKB-EC"/>
</dbReference>
<keyword evidence="14" id="KW-1185">Reference proteome</keyword>
<reference evidence="13" key="1">
    <citation type="submission" date="2024-06" db="EMBL/GenBank/DDBJ databases">
        <title>Genome sequence of Vogesella sp. MAHUQ-64.</title>
        <authorList>
            <person name="Huq M.A."/>
        </authorList>
    </citation>
    <scope>NUCLEOTIDE SEQUENCE</scope>
    <source>
        <strain evidence="13">MAHUQ-64</strain>
    </source>
</reference>
<evidence type="ECO:0000256" key="3">
    <source>
        <dbReference type="ARBA" id="ARBA00009014"/>
    </source>
</evidence>
<dbReference type="SUPFAM" id="SSF52374">
    <property type="entry name" value="Nucleotidylyl transferase"/>
    <property type="match status" value="1"/>
</dbReference>
<dbReference type="NCBIfam" id="NF000839">
    <property type="entry name" value="PRK00071.1-1"/>
    <property type="match status" value="1"/>
</dbReference>
<sequence length="235" mass="25534">MSSGKQQPTAAAPAHSGAAAVAMRRVGMFGGTFDPIHAAHLRMAEAFVAQCRLDELRLIPAGNPYHRDSGPQASAEQRLAMVQLAIAGRAGWQADDREVRRSRPAYTVETLEELRAELGPACQLWLLIGGDSLHQLPGWQRWQHILQLANIAVAVRPGFDAANLPAVLQPYWRQVPDFSNSAASGTIRALTLPPVPLSATLLRHKLAGGEDCSGLIAPAVMQYITRHRLYRSTAR</sequence>
<evidence type="ECO:0000256" key="2">
    <source>
        <dbReference type="ARBA" id="ARBA00005019"/>
    </source>
</evidence>
<evidence type="ECO:0000313" key="14">
    <source>
        <dbReference type="Proteomes" id="UP001433638"/>
    </source>
</evidence>
<dbReference type="Proteomes" id="UP001433638">
    <property type="component" value="Unassembled WGS sequence"/>
</dbReference>
<comment type="pathway">
    <text evidence="2 11">Cofactor biosynthesis; NAD(+) biosynthesis; deamido-NAD(+) from nicotinate D-ribonucleotide: step 1/1.</text>
</comment>
<evidence type="ECO:0000256" key="1">
    <source>
        <dbReference type="ARBA" id="ARBA00002324"/>
    </source>
</evidence>
<evidence type="ECO:0000256" key="11">
    <source>
        <dbReference type="HAMAP-Rule" id="MF_00244"/>
    </source>
</evidence>
<dbReference type="Pfam" id="PF01467">
    <property type="entry name" value="CTP_transf_like"/>
    <property type="match status" value="1"/>
</dbReference>
<evidence type="ECO:0000256" key="10">
    <source>
        <dbReference type="ARBA" id="ARBA00048721"/>
    </source>
</evidence>
<comment type="catalytic activity">
    <reaction evidence="10 11">
        <text>nicotinate beta-D-ribonucleotide + ATP + H(+) = deamido-NAD(+) + diphosphate</text>
        <dbReference type="Rhea" id="RHEA:22860"/>
        <dbReference type="ChEBI" id="CHEBI:15378"/>
        <dbReference type="ChEBI" id="CHEBI:30616"/>
        <dbReference type="ChEBI" id="CHEBI:33019"/>
        <dbReference type="ChEBI" id="CHEBI:57502"/>
        <dbReference type="ChEBI" id="CHEBI:58437"/>
        <dbReference type="EC" id="2.7.7.18"/>
    </reaction>
</comment>
<feature type="domain" description="Cytidyltransferase-like" evidence="12">
    <location>
        <begin position="28"/>
        <end position="203"/>
    </location>
</feature>
<keyword evidence="5 11" id="KW-0808">Transferase</keyword>
<comment type="function">
    <text evidence="1 11">Catalyzes the reversible adenylation of nicotinate mononucleotide (NaMN) to nicotinic acid adenine dinucleotide (NaAD).</text>
</comment>
<keyword evidence="4 11" id="KW-0662">Pyridine nucleotide biosynthesis</keyword>
<name>A0ABV1M6U1_9NEIS</name>
<evidence type="ECO:0000256" key="8">
    <source>
        <dbReference type="ARBA" id="ARBA00022840"/>
    </source>
</evidence>
<dbReference type="Gene3D" id="3.40.50.620">
    <property type="entry name" value="HUPs"/>
    <property type="match status" value="1"/>
</dbReference>
<dbReference type="EMBL" id="JBEFLD010000005">
    <property type="protein sequence ID" value="MEQ6291290.1"/>
    <property type="molecule type" value="Genomic_DNA"/>
</dbReference>
<evidence type="ECO:0000313" key="13">
    <source>
        <dbReference type="EMBL" id="MEQ6291290.1"/>
    </source>
</evidence>
<dbReference type="InterPro" id="IPR005248">
    <property type="entry name" value="NadD/NMNAT"/>
</dbReference>
<dbReference type="PANTHER" id="PTHR39321:SF3">
    <property type="entry name" value="PHOSPHOPANTETHEINE ADENYLYLTRANSFERASE"/>
    <property type="match status" value="1"/>
</dbReference>
<gene>
    <name evidence="11 13" type="primary">nadD</name>
    <name evidence="13" type="ORF">ABNW52_11770</name>
</gene>